<evidence type="ECO:0000313" key="3">
    <source>
        <dbReference type="Proteomes" id="UP000190774"/>
    </source>
</evidence>
<feature type="transmembrane region" description="Helical" evidence="1">
    <location>
        <begin position="42"/>
        <end position="64"/>
    </location>
</feature>
<evidence type="ECO:0000256" key="1">
    <source>
        <dbReference type="SAM" id="Phobius"/>
    </source>
</evidence>
<dbReference type="Proteomes" id="UP000190774">
    <property type="component" value="Unassembled WGS sequence"/>
</dbReference>
<gene>
    <name evidence="2" type="ORF">SAMN02745166_03618</name>
</gene>
<evidence type="ECO:0000313" key="2">
    <source>
        <dbReference type="EMBL" id="SKB02304.1"/>
    </source>
</evidence>
<keyword evidence="1" id="KW-1133">Transmembrane helix</keyword>
<keyword evidence="1" id="KW-0812">Transmembrane</keyword>
<accession>A0A1T4YKF0</accession>
<name>A0A1T4YKF0_9BACT</name>
<dbReference type="EMBL" id="FUYE01000013">
    <property type="protein sequence ID" value="SKB02304.1"/>
    <property type="molecule type" value="Genomic_DNA"/>
</dbReference>
<keyword evidence="3" id="KW-1185">Reference proteome</keyword>
<protein>
    <submittedName>
        <fullName evidence="2">Uncharacterized protein</fullName>
    </submittedName>
</protein>
<proteinExistence type="predicted"/>
<organism evidence="2 3">
    <name type="scientific">Prosthecobacter debontii</name>
    <dbReference type="NCBI Taxonomy" id="48467"/>
    <lineage>
        <taxon>Bacteria</taxon>
        <taxon>Pseudomonadati</taxon>
        <taxon>Verrucomicrobiota</taxon>
        <taxon>Verrucomicrobiia</taxon>
        <taxon>Verrucomicrobiales</taxon>
        <taxon>Verrucomicrobiaceae</taxon>
        <taxon>Prosthecobacter</taxon>
    </lineage>
</organism>
<sequence>MILFRSLAWVIFCIFLHLSGVWKLNAETSPSPEAQKTEDVNIHQRGGMLLAFTAITVAVVGFVLTRKRQPPRSPPSGGGRDC</sequence>
<reference evidence="3" key="1">
    <citation type="submission" date="2017-02" db="EMBL/GenBank/DDBJ databases">
        <authorList>
            <person name="Varghese N."/>
            <person name="Submissions S."/>
        </authorList>
    </citation>
    <scope>NUCLEOTIDE SEQUENCE [LARGE SCALE GENOMIC DNA]</scope>
    <source>
        <strain evidence="3">ATCC 700200</strain>
    </source>
</reference>
<dbReference type="AlphaFoldDB" id="A0A1T4YKF0"/>
<keyword evidence="1" id="KW-0472">Membrane</keyword>